<evidence type="ECO:0000313" key="1">
    <source>
        <dbReference type="EMBL" id="KAI4324498.1"/>
    </source>
</evidence>
<name>A0ACB9MLJ3_9MYRT</name>
<comment type="caution">
    <text evidence="1">The sequence shown here is derived from an EMBL/GenBank/DDBJ whole genome shotgun (WGS) entry which is preliminary data.</text>
</comment>
<dbReference type="EMBL" id="CM042888">
    <property type="protein sequence ID" value="KAI4324498.1"/>
    <property type="molecule type" value="Genomic_DNA"/>
</dbReference>
<evidence type="ECO:0000313" key="2">
    <source>
        <dbReference type="Proteomes" id="UP001057402"/>
    </source>
</evidence>
<keyword evidence="2" id="KW-1185">Reference proteome</keyword>
<dbReference type="Proteomes" id="UP001057402">
    <property type="component" value="Chromosome 9"/>
</dbReference>
<sequence length="87" mass="9924">MASRFWNQGDDSDTEEENSDYESDDEEREVDNSAPTTTSKYLKGNDSDSDDSDAQKRVVRSAKDKRFEEMSSTVDRMKNAMKIDDLG</sequence>
<proteinExistence type="predicted"/>
<gene>
    <name evidence="1" type="ORF">MLD38_029983</name>
</gene>
<reference evidence="2" key="1">
    <citation type="journal article" date="2023" name="Front. Plant Sci.">
        <title>Chromosomal-level genome assembly of Melastoma candidum provides insights into trichome evolution.</title>
        <authorList>
            <person name="Zhong Y."/>
            <person name="Wu W."/>
            <person name="Sun C."/>
            <person name="Zou P."/>
            <person name="Liu Y."/>
            <person name="Dai S."/>
            <person name="Zhou R."/>
        </authorList>
    </citation>
    <scope>NUCLEOTIDE SEQUENCE [LARGE SCALE GENOMIC DNA]</scope>
</reference>
<accession>A0ACB9MLJ3</accession>
<protein>
    <submittedName>
        <fullName evidence="1">Uncharacterized protein</fullName>
    </submittedName>
</protein>
<organism evidence="1 2">
    <name type="scientific">Melastoma candidum</name>
    <dbReference type="NCBI Taxonomy" id="119954"/>
    <lineage>
        <taxon>Eukaryota</taxon>
        <taxon>Viridiplantae</taxon>
        <taxon>Streptophyta</taxon>
        <taxon>Embryophyta</taxon>
        <taxon>Tracheophyta</taxon>
        <taxon>Spermatophyta</taxon>
        <taxon>Magnoliopsida</taxon>
        <taxon>eudicotyledons</taxon>
        <taxon>Gunneridae</taxon>
        <taxon>Pentapetalae</taxon>
        <taxon>rosids</taxon>
        <taxon>malvids</taxon>
        <taxon>Myrtales</taxon>
        <taxon>Melastomataceae</taxon>
        <taxon>Melastomatoideae</taxon>
        <taxon>Melastomateae</taxon>
        <taxon>Melastoma</taxon>
    </lineage>
</organism>